<accession>A0A1R3UZ16</accession>
<reference evidence="2" key="1">
    <citation type="submission" date="2017-01" db="EMBL/GenBank/DDBJ databases">
        <authorList>
            <person name="Brunel B."/>
        </authorList>
    </citation>
    <scope>NUCLEOTIDE SEQUENCE [LARGE SCALE GENOMIC DNA]</scope>
</reference>
<dbReference type="RefSeq" id="WP_077371763.1">
    <property type="nucleotide sequence ID" value="NZ_FTPD01000001.1"/>
</dbReference>
<sequence>MAFGLDNFKQSEFGRRVGEVLTDRDNIIGMRYLSEHGIPAVQTVGKRIEALGKPLTDDEKKLIGRWVREIMEAQGWTTNKKGRVAPGNLFSTGAVYEPRV</sequence>
<dbReference type="EMBL" id="FTPD01000001">
    <property type="protein sequence ID" value="SIT52827.1"/>
    <property type="molecule type" value="Genomic_DNA"/>
</dbReference>
<dbReference type="AlphaFoldDB" id="A0A1R3UZ16"/>
<organism evidence="1 2">
    <name type="scientific">Mesorhizobium prunaredense</name>
    <dbReference type="NCBI Taxonomy" id="1631249"/>
    <lineage>
        <taxon>Bacteria</taxon>
        <taxon>Pseudomonadati</taxon>
        <taxon>Pseudomonadota</taxon>
        <taxon>Alphaproteobacteria</taxon>
        <taxon>Hyphomicrobiales</taxon>
        <taxon>Phyllobacteriaceae</taxon>
        <taxon>Mesorhizobium</taxon>
    </lineage>
</organism>
<proteinExistence type="predicted"/>
<name>A0A1R3UZ16_9HYPH</name>
<gene>
    <name evidence="1" type="ORF">BQ8794_10197</name>
</gene>
<evidence type="ECO:0000313" key="2">
    <source>
        <dbReference type="Proteomes" id="UP000188388"/>
    </source>
</evidence>
<evidence type="ECO:0000313" key="1">
    <source>
        <dbReference type="EMBL" id="SIT52827.1"/>
    </source>
</evidence>
<keyword evidence="2" id="KW-1185">Reference proteome</keyword>
<protein>
    <submittedName>
        <fullName evidence="1">Uncharacterized protein</fullName>
    </submittedName>
</protein>
<dbReference type="Proteomes" id="UP000188388">
    <property type="component" value="Unassembled WGS sequence"/>
</dbReference>